<evidence type="ECO:0000256" key="1">
    <source>
        <dbReference type="SAM" id="Phobius"/>
    </source>
</evidence>
<name>A0ABS3NA36_9BACI</name>
<feature type="transmembrane region" description="Helical" evidence="1">
    <location>
        <begin position="6"/>
        <end position="27"/>
    </location>
</feature>
<gene>
    <name evidence="2" type="primary">yabQ</name>
    <name evidence="2" type="ORF">I7822_26275</name>
</gene>
<protein>
    <submittedName>
        <fullName evidence="2">Spore cortex biosynthesis protein YabQ</fullName>
    </submittedName>
</protein>
<sequence>MTLTTQFYTMLAMVGMGGWIGVALDTYGRFLKRPLRARWVVFINDFMFWVVQGLILFYLLLIVNEGELRIYIFLAVLCGYAAYQSLLKGIYIRILERLIQTSLSIYRFMLKVFHIMIVKPIVGLVQLIIVIILGTLNFLWRLIKWAFQILYSLVKILLAPVRFLLQILWKLVPFTIRNFLTKNIVRLAGYSKKIKNIASKIKAWWLRIKKK</sequence>
<proteinExistence type="predicted"/>
<dbReference type="InterPro" id="IPR019074">
    <property type="entry name" value="YabQ"/>
</dbReference>
<dbReference type="EMBL" id="JAGDEL010000031">
    <property type="protein sequence ID" value="MBO1515134.1"/>
    <property type="molecule type" value="Genomic_DNA"/>
</dbReference>
<feature type="transmembrane region" description="Helical" evidence="1">
    <location>
        <begin position="68"/>
        <end position="87"/>
    </location>
</feature>
<accession>A0ABS3NA36</accession>
<dbReference type="NCBIfam" id="TIGR02893">
    <property type="entry name" value="spore_yabQ"/>
    <property type="match status" value="1"/>
</dbReference>
<reference evidence="2 3" key="1">
    <citation type="submission" date="2021-03" db="EMBL/GenBank/DDBJ databases">
        <title>Whole genome sequence of Metabacillus bambusae BG109.</title>
        <authorList>
            <person name="Jeong J.W."/>
        </authorList>
    </citation>
    <scope>NUCLEOTIDE SEQUENCE [LARGE SCALE GENOMIC DNA]</scope>
    <source>
        <strain evidence="2 3">BG109</strain>
    </source>
</reference>
<organism evidence="2 3">
    <name type="scientific">Metabacillus bambusae</name>
    <dbReference type="NCBI Taxonomy" id="2795218"/>
    <lineage>
        <taxon>Bacteria</taxon>
        <taxon>Bacillati</taxon>
        <taxon>Bacillota</taxon>
        <taxon>Bacilli</taxon>
        <taxon>Bacillales</taxon>
        <taxon>Bacillaceae</taxon>
        <taxon>Metabacillus</taxon>
    </lineage>
</organism>
<dbReference type="RefSeq" id="WP_207982023.1">
    <property type="nucleotide sequence ID" value="NZ_JAGDEL010000031.1"/>
</dbReference>
<keyword evidence="1" id="KW-0812">Transmembrane</keyword>
<keyword evidence="1" id="KW-1133">Transmembrane helix</keyword>
<comment type="caution">
    <text evidence="2">The sequence shown here is derived from an EMBL/GenBank/DDBJ whole genome shotgun (WGS) entry which is preliminary data.</text>
</comment>
<feature type="transmembrane region" description="Helical" evidence="1">
    <location>
        <begin position="145"/>
        <end position="165"/>
    </location>
</feature>
<dbReference type="Pfam" id="PF09578">
    <property type="entry name" value="Spore_YabQ"/>
    <property type="match status" value="1"/>
</dbReference>
<feature type="transmembrane region" description="Helical" evidence="1">
    <location>
        <begin position="108"/>
        <end position="133"/>
    </location>
</feature>
<evidence type="ECO:0000313" key="3">
    <source>
        <dbReference type="Proteomes" id="UP000663981"/>
    </source>
</evidence>
<keyword evidence="1" id="KW-0472">Membrane</keyword>
<dbReference type="Proteomes" id="UP000663981">
    <property type="component" value="Unassembled WGS sequence"/>
</dbReference>
<evidence type="ECO:0000313" key="2">
    <source>
        <dbReference type="EMBL" id="MBO1515134.1"/>
    </source>
</evidence>
<keyword evidence="3" id="KW-1185">Reference proteome</keyword>
<feature type="transmembrane region" description="Helical" evidence="1">
    <location>
        <begin position="39"/>
        <end position="62"/>
    </location>
</feature>